<comment type="caution">
    <text evidence="1">The sequence shown here is derived from an EMBL/GenBank/DDBJ whole genome shotgun (WGS) entry which is preliminary data.</text>
</comment>
<dbReference type="AlphaFoldDB" id="A0A9Q0NGH9"/>
<name>A0A9Q0NGH9_9DIPT</name>
<keyword evidence="2" id="KW-1185">Reference proteome</keyword>
<protein>
    <submittedName>
        <fullName evidence="1">Uncharacterized protein</fullName>
    </submittedName>
</protein>
<organism evidence="1 2">
    <name type="scientific">Pseudolycoriella hygida</name>
    <dbReference type="NCBI Taxonomy" id="35572"/>
    <lineage>
        <taxon>Eukaryota</taxon>
        <taxon>Metazoa</taxon>
        <taxon>Ecdysozoa</taxon>
        <taxon>Arthropoda</taxon>
        <taxon>Hexapoda</taxon>
        <taxon>Insecta</taxon>
        <taxon>Pterygota</taxon>
        <taxon>Neoptera</taxon>
        <taxon>Endopterygota</taxon>
        <taxon>Diptera</taxon>
        <taxon>Nematocera</taxon>
        <taxon>Sciaroidea</taxon>
        <taxon>Sciaridae</taxon>
        <taxon>Pseudolycoriella</taxon>
    </lineage>
</organism>
<evidence type="ECO:0000313" key="1">
    <source>
        <dbReference type="EMBL" id="KAJ6649678.1"/>
    </source>
</evidence>
<dbReference type="Proteomes" id="UP001151699">
    <property type="component" value="Chromosome A"/>
</dbReference>
<proteinExistence type="predicted"/>
<gene>
    <name evidence="1" type="ORF">Bhyg_04917</name>
</gene>
<accession>A0A9Q0NGH9</accession>
<dbReference type="EMBL" id="WJQU01000001">
    <property type="protein sequence ID" value="KAJ6649678.1"/>
    <property type="molecule type" value="Genomic_DNA"/>
</dbReference>
<sequence>MMVSFRNKISVDFSSLLSFSSVNMSSQNKISADINSQTNSERGSYVKFSIEREAYETHKTYQRDEIKGPAGHVIRKVTSETDTRTGKHNVTETVFTVSVDG</sequence>
<evidence type="ECO:0000313" key="2">
    <source>
        <dbReference type="Proteomes" id="UP001151699"/>
    </source>
</evidence>
<reference evidence="1" key="1">
    <citation type="submission" date="2022-07" db="EMBL/GenBank/DDBJ databases">
        <authorList>
            <person name="Trinca V."/>
            <person name="Uliana J.V.C."/>
            <person name="Torres T.T."/>
            <person name="Ward R.J."/>
            <person name="Monesi N."/>
        </authorList>
    </citation>
    <scope>NUCLEOTIDE SEQUENCE</scope>
    <source>
        <strain evidence="1">HSMRA1968</strain>
        <tissue evidence="1">Whole embryos</tissue>
    </source>
</reference>